<keyword evidence="3" id="KW-1185">Reference proteome</keyword>
<dbReference type="Proteomes" id="UP001141552">
    <property type="component" value="Unassembled WGS sequence"/>
</dbReference>
<sequence length="180" mass="20682">MTQQEQIQMAHIRQQMEKIAEKKQQMEARIEQLVADHTANHQQPSQTATTQEPESPLLELEENQLLDLLHASEKKQKQLAEIIQEQQQVISTLKVMERDVKLVLKNQQQTSPPVSATIVLDFPDISCLRRALGVLSVSGHVFHYAPATGQCRFYSEWKEAEVARVLRENHCDYEKLAESQ</sequence>
<accession>A0A9Q0JKD7</accession>
<organism evidence="2 3">
    <name type="scientific">Turnera subulata</name>
    <dbReference type="NCBI Taxonomy" id="218843"/>
    <lineage>
        <taxon>Eukaryota</taxon>
        <taxon>Viridiplantae</taxon>
        <taxon>Streptophyta</taxon>
        <taxon>Embryophyta</taxon>
        <taxon>Tracheophyta</taxon>
        <taxon>Spermatophyta</taxon>
        <taxon>Magnoliopsida</taxon>
        <taxon>eudicotyledons</taxon>
        <taxon>Gunneridae</taxon>
        <taxon>Pentapetalae</taxon>
        <taxon>rosids</taxon>
        <taxon>fabids</taxon>
        <taxon>Malpighiales</taxon>
        <taxon>Passifloraceae</taxon>
        <taxon>Turnera</taxon>
    </lineage>
</organism>
<feature type="region of interest" description="Disordered" evidence="1">
    <location>
        <begin position="33"/>
        <end position="55"/>
    </location>
</feature>
<comment type="caution">
    <text evidence="2">The sequence shown here is derived from an EMBL/GenBank/DDBJ whole genome shotgun (WGS) entry which is preliminary data.</text>
</comment>
<gene>
    <name evidence="2" type="ORF">Tsubulata_004369</name>
</gene>
<dbReference type="EMBL" id="JAKUCV010001844">
    <property type="protein sequence ID" value="KAJ4844874.1"/>
    <property type="molecule type" value="Genomic_DNA"/>
</dbReference>
<name>A0A9Q0JKD7_9ROSI</name>
<dbReference type="AlphaFoldDB" id="A0A9Q0JKD7"/>
<reference evidence="2" key="2">
    <citation type="journal article" date="2023" name="Plants (Basel)">
        <title>Annotation of the Turnera subulata (Passifloraceae) Draft Genome Reveals the S-Locus Evolved after the Divergence of Turneroideae from Passifloroideae in a Stepwise Manner.</title>
        <authorList>
            <person name="Henning P.M."/>
            <person name="Roalson E.H."/>
            <person name="Mir W."/>
            <person name="McCubbin A.G."/>
            <person name="Shore J.S."/>
        </authorList>
    </citation>
    <scope>NUCLEOTIDE SEQUENCE</scope>
    <source>
        <strain evidence="2">F60SS</strain>
    </source>
</reference>
<evidence type="ECO:0000256" key="1">
    <source>
        <dbReference type="SAM" id="MobiDB-lite"/>
    </source>
</evidence>
<feature type="compositionally biased region" description="Polar residues" evidence="1">
    <location>
        <begin position="40"/>
        <end position="50"/>
    </location>
</feature>
<protein>
    <submittedName>
        <fullName evidence="2">Uncharacterized protein</fullName>
    </submittedName>
</protein>
<reference evidence="2" key="1">
    <citation type="submission" date="2022-02" db="EMBL/GenBank/DDBJ databases">
        <authorList>
            <person name="Henning P.M."/>
            <person name="McCubbin A.G."/>
            <person name="Shore J.S."/>
        </authorList>
    </citation>
    <scope>NUCLEOTIDE SEQUENCE</scope>
    <source>
        <strain evidence="2">F60SS</strain>
        <tissue evidence="2">Leaves</tissue>
    </source>
</reference>
<proteinExistence type="predicted"/>
<evidence type="ECO:0000313" key="3">
    <source>
        <dbReference type="Proteomes" id="UP001141552"/>
    </source>
</evidence>
<evidence type="ECO:0000313" key="2">
    <source>
        <dbReference type="EMBL" id="KAJ4844874.1"/>
    </source>
</evidence>